<evidence type="ECO:0000313" key="2">
    <source>
        <dbReference type="EMBL" id="RKS69171.1"/>
    </source>
</evidence>
<accession>A0A420XKI0</accession>
<reference evidence="2 3" key="1">
    <citation type="submission" date="2018-10" db="EMBL/GenBank/DDBJ databases">
        <title>Genomic Encyclopedia of Archaeal and Bacterial Type Strains, Phase II (KMG-II): from individual species to whole genera.</title>
        <authorList>
            <person name="Goeker M."/>
        </authorList>
    </citation>
    <scope>NUCLEOTIDE SEQUENCE [LARGE SCALE GENOMIC DNA]</scope>
    <source>
        <strain evidence="2 3">RP-AC37</strain>
    </source>
</reference>
<dbReference type="InParanoid" id="A0A420XKI0"/>
<evidence type="ECO:0000313" key="3">
    <source>
        <dbReference type="Proteomes" id="UP000281955"/>
    </source>
</evidence>
<feature type="transmembrane region" description="Helical" evidence="1">
    <location>
        <begin position="33"/>
        <end position="51"/>
    </location>
</feature>
<keyword evidence="3" id="KW-1185">Reference proteome</keyword>
<proteinExistence type="predicted"/>
<protein>
    <submittedName>
        <fullName evidence="2">Uncharacterized protein DUF4229</fullName>
    </submittedName>
</protein>
<dbReference type="Pfam" id="PF14012">
    <property type="entry name" value="DUF4229"/>
    <property type="match status" value="1"/>
</dbReference>
<keyword evidence="1" id="KW-0812">Transmembrane</keyword>
<dbReference type="RefSeq" id="WP_231121959.1">
    <property type="nucleotide sequence ID" value="NZ_RBWV01000015.1"/>
</dbReference>
<feature type="transmembrane region" description="Helical" evidence="1">
    <location>
        <begin position="7"/>
        <end position="27"/>
    </location>
</feature>
<name>A0A420XKI0_9ACTN</name>
<sequence length="82" mass="8906">MQQRFALLRFLTLRTLLLVAVAVVLWAVGLRGAPALLLALLISSVVSVFVLSSSRDAVSASLEGRVSRMRHRIDEAASSEDE</sequence>
<comment type="caution">
    <text evidence="2">The sequence shown here is derived from an EMBL/GenBank/DDBJ whole genome shotgun (WGS) entry which is preliminary data.</text>
</comment>
<dbReference type="AlphaFoldDB" id="A0A420XKI0"/>
<gene>
    <name evidence="2" type="ORF">CLV35_3345</name>
</gene>
<dbReference type="InterPro" id="IPR025323">
    <property type="entry name" value="DUF4229"/>
</dbReference>
<evidence type="ECO:0000256" key="1">
    <source>
        <dbReference type="SAM" id="Phobius"/>
    </source>
</evidence>
<keyword evidence="1" id="KW-0472">Membrane</keyword>
<organism evidence="2 3">
    <name type="scientific">Motilibacter peucedani</name>
    <dbReference type="NCBI Taxonomy" id="598650"/>
    <lineage>
        <taxon>Bacteria</taxon>
        <taxon>Bacillati</taxon>
        <taxon>Actinomycetota</taxon>
        <taxon>Actinomycetes</taxon>
        <taxon>Motilibacterales</taxon>
        <taxon>Motilibacteraceae</taxon>
        <taxon>Motilibacter</taxon>
    </lineage>
</organism>
<keyword evidence="1" id="KW-1133">Transmembrane helix</keyword>
<dbReference type="Proteomes" id="UP000281955">
    <property type="component" value="Unassembled WGS sequence"/>
</dbReference>
<dbReference type="EMBL" id="RBWV01000015">
    <property type="protein sequence ID" value="RKS69171.1"/>
    <property type="molecule type" value="Genomic_DNA"/>
</dbReference>